<sequence>MSRRLRSLVACLSLLSGTFAAQAQANLIHGISAGIGLARQASNSNKNGTDYTVSNLSYRGQEFSVKRTPAEQNTGPAAGHIGMLEAELEKCYKALVADSTSSVCSENQKVNIKSLQALISRAQPGWNQKPYRAEAAFYAAEDARRQRVAGTPAPTK</sequence>
<accession>A0ABW2U268</accession>
<feature type="chain" id="PRO_5047147465" evidence="1">
    <location>
        <begin position="24"/>
        <end position="156"/>
    </location>
</feature>
<proteinExistence type="predicted"/>
<feature type="signal peptide" evidence="1">
    <location>
        <begin position="1"/>
        <end position="23"/>
    </location>
</feature>
<gene>
    <name evidence="2" type="ORF">ACFQT0_06565</name>
</gene>
<keyword evidence="3" id="KW-1185">Reference proteome</keyword>
<evidence type="ECO:0000313" key="3">
    <source>
        <dbReference type="Proteomes" id="UP001596513"/>
    </source>
</evidence>
<dbReference type="EMBL" id="JBHTEK010000001">
    <property type="protein sequence ID" value="MFC7667119.1"/>
    <property type="molecule type" value="Genomic_DNA"/>
</dbReference>
<dbReference type="Proteomes" id="UP001596513">
    <property type="component" value="Unassembled WGS sequence"/>
</dbReference>
<reference evidence="3" key="1">
    <citation type="journal article" date="2019" name="Int. J. Syst. Evol. Microbiol.">
        <title>The Global Catalogue of Microorganisms (GCM) 10K type strain sequencing project: providing services to taxonomists for standard genome sequencing and annotation.</title>
        <authorList>
            <consortium name="The Broad Institute Genomics Platform"/>
            <consortium name="The Broad Institute Genome Sequencing Center for Infectious Disease"/>
            <person name="Wu L."/>
            <person name="Ma J."/>
        </authorList>
    </citation>
    <scope>NUCLEOTIDE SEQUENCE [LARGE SCALE GENOMIC DNA]</scope>
    <source>
        <strain evidence="3">JCM 19635</strain>
    </source>
</reference>
<protein>
    <submittedName>
        <fullName evidence="2">Uncharacterized protein</fullName>
    </submittedName>
</protein>
<name>A0ABW2U268_9BACT</name>
<comment type="caution">
    <text evidence="2">The sequence shown here is derived from an EMBL/GenBank/DDBJ whole genome shotgun (WGS) entry which is preliminary data.</text>
</comment>
<evidence type="ECO:0000256" key="1">
    <source>
        <dbReference type="SAM" id="SignalP"/>
    </source>
</evidence>
<dbReference type="RefSeq" id="WP_380201390.1">
    <property type="nucleotide sequence ID" value="NZ_JBHTEK010000001.1"/>
</dbReference>
<organism evidence="2 3">
    <name type="scientific">Hymenobacter humi</name>
    <dbReference type="NCBI Taxonomy" id="1411620"/>
    <lineage>
        <taxon>Bacteria</taxon>
        <taxon>Pseudomonadati</taxon>
        <taxon>Bacteroidota</taxon>
        <taxon>Cytophagia</taxon>
        <taxon>Cytophagales</taxon>
        <taxon>Hymenobacteraceae</taxon>
        <taxon>Hymenobacter</taxon>
    </lineage>
</organism>
<evidence type="ECO:0000313" key="2">
    <source>
        <dbReference type="EMBL" id="MFC7667119.1"/>
    </source>
</evidence>
<keyword evidence="1" id="KW-0732">Signal</keyword>